<feature type="transmembrane region" description="Helical" evidence="1">
    <location>
        <begin position="86"/>
        <end position="106"/>
    </location>
</feature>
<keyword evidence="1" id="KW-0812">Transmembrane</keyword>
<evidence type="ECO:0000313" key="2">
    <source>
        <dbReference type="EMBL" id="VDN22280.1"/>
    </source>
</evidence>
<dbReference type="AlphaFoldDB" id="A0A183DXI4"/>
<reference evidence="4" key="1">
    <citation type="submission" date="2016-06" db="UniProtKB">
        <authorList>
            <consortium name="WormBaseParasite"/>
        </authorList>
    </citation>
    <scope>IDENTIFICATION</scope>
</reference>
<feature type="transmembrane region" description="Helical" evidence="1">
    <location>
        <begin position="145"/>
        <end position="169"/>
    </location>
</feature>
<evidence type="ECO:0000256" key="1">
    <source>
        <dbReference type="SAM" id="Phobius"/>
    </source>
</evidence>
<proteinExistence type="predicted"/>
<evidence type="ECO:0000313" key="4">
    <source>
        <dbReference type="WBParaSite" id="GPUH_0001344001-mRNA-1"/>
    </source>
</evidence>
<dbReference type="OrthoDB" id="5975154at2759"/>
<keyword evidence="1" id="KW-0472">Membrane</keyword>
<dbReference type="WBParaSite" id="GPUH_0001344001-mRNA-1">
    <property type="protein sequence ID" value="GPUH_0001344001-mRNA-1"/>
    <property type="gene ID" value="GPUH_0001344001"/>
</dbReference>
<organism evidence="4">
    <name type="scientific">Gongylonema pulchrum</name>
    <dbReference type="NCBI Taxonomy" id="637853"/>
    <lineage>
        <taxon>Eukaryota</taxon>
        <taxon>Metazoa</taxon>
        <taxon>Ecdysozoa</taxon>
        <taxon>Nematoda</taxon>
        <taxon>Chromadorea</taxon>
        <taxon>Rhabditida</taxon>
        <taxon>Spirurina</taxon>
        <taxon>Spiruromorpha</taxon>
        <taxon>Spiruroidea</taxon>
        <taxon>Gongylonematidae</taxon>
        <taxon>Gongylonema</taxon>
    </lineage>
</organism>
<accession>A0A183DXI4</accession>
<evidence type="ECO:0000313" key="3">
    <source>
        <dbReference type="Proteomes" id="UP000271098"/>
    </source>
</evidence>
<feature type="transmembrane region" description="Helical" evidence="1">
    <location>
        <begin position="112"/>
        <end position="133"/>
    </location>
</feature>
<sequence>MQPLLNSFSEFIGTALIFRYPEEENDCCLFFSTNDFSQKVHFDVKAESKTPVSQHRTVATARVGGSPTELLHVCIHARKQMSTLRIALRLPVSITTMLMLASPLFGHLNMQLYVKLFALSLQTISFLFLCSIAPENGFGKTKPKIYTFFETVVILTIISIMVNLIAIALSRVRRTVPPRHGLYLAAKVVNRLVCCIEPDPTASYCRHLDDSTGTNFENSQPDYTTEWRHIYIAVNNLYSAFALAVFIFVAAFEIL</sequence>
<protein>
    <submittedName>
        <fullName evidence="4">Neur_chan_memb domain-containing protein</fullName>
    </submittedName>
</protein>
<keyword evidence="3" id="KW-1185">Reference proteome</keyword>
<gene>
    <name evidence="2" type="ORF">GPUH_LOCUS13425</name>
</gene>
<keyword evidence="1" id="KW-1133">Transmembrane helix</keyword>
<name>A0A183DXI4_9BILA</name>
<feature type="transmembrane region" description="Helical" evidence="1">
    <location>
        <begin position="230"/>
        <end position="252"/>
    </location>
</feature>
<dbReference type="EMBL" id="UYRT01080210">
    <property type="protein sequence ID" value="VDN22280.1"/>
    <property type="molecule type" value="Genomic_DNA"/>
</dbReference>
<reference evidence="2 3" key="2">
    <citation type="submission" date="2018-11" db="EMBL/GenBank/DDBJ databases">
        <authorList>
            <consortium name="Pathogen Informatics"/>
        </authorList>
    </citation>
    <scope>NUCLEOTIDE SEQUENCE [LARGE SCALE GENOMIC DNA]</scope>
</reference>
<dbReference type="Proteomes" id="UP000271098">
    <property type="component" value="Unassembled WGS sequence"/>
</dbReference>